<dbReference type="EMBL" id="GBXM01100506">
    <property type="protein sequence ID" value="JAH08071.1"/>
    <property type="molecule type" value="Transcribed_RNA"/>
</dbReference>
<evidence type="ECO:0000313" key="1">
    <source>
        <dbReference type="EMBL" id="JAH08071.1"/>
    </source>
</evidence>
<dbReference type="AlphaFoldDB" id="A0A0E9PTV4"/>
<organism evidence="1">
    <name type="scientific">Anguilla anguilla</name>
    <name type="common">European freshwater eel</name>
    <name type="synonym">Muraena anguilla</name>
    <dbReference type="NCBI Taxonomy" id="7936"/>
    <lineage>
        <taxon>Eukaryota</taxon>
        <taxon>Metazoa</taxon>
        <taxon>Chordata</taxon>
        <taxon>Craniata</taxon>
        <taxon>Vertebrata</taxon>
        <taxon>Euteleostomi</taxon>
        <taxon>Actinopterygii</taxon>
        <taxon>Neopterygii</taxon>
        <taxon>Teleostei</taxon>
        <taxon>Anguilliformes</taxon>
        <taxon>Anguillidae</taxon>
        <taxon>Anguilla</taxon>
    </lineage>
</organism>
<reference evidence="1" key="1">
    <citation type="submission" date="2014-11" db="EMBL/GenBank/DDBJ databases">
        <authorList>
            <person name="Amaro Gonzalez C."/>
        </authorList>
    </citation>
    <scope>NUCLEOTIDE SEQUENCE</scope>
</reference>
<protein>
    <submittedName>
        <fullName evidence="1">Uncharacterized protein</fullName>
    </submittedName>
</protein>
<name>A0A0E9PTV4_ANGAN</name>
<accession>A0A0E9PTV4</accession>
<reference evidence="1" key="2">
    <citation type="journal article" date="2015" name="Fish Shellfish Immunol.">
        <title>Early steps in the European eel (Anguilla anguilla)-Vibrio vulnificus interaction in the gills: Role of the RtxA13 toxin.</title>
        <authorList>
            <person name="Callol A."/>
            <person name="Pajuelo D."/>
            <person name="Ebbesson L."/>
            <person name="Teles M."/>
            <person name="MacKenzie S."/>
            <person name="Amaro C."/>
        </authorList>
    </citation>
    <scope>NUCLEOTIDE SEQUENCE</scope>
</reference>
<proteinExistence type="predicted"/>
<sequence length="36" mass="4175">MFHKNDILKKVSTHSKKFTFQKCSLATQDNNQSDTC</sequence>